<organism evidence="1">
    <name type="scientific">Anguilla anguilla</name>
    <name type="common">European freshwater eel</name>
    <name type="synonym">Muraena anguilla</name>
    <dbReference type="NCBI Taxonomy" id="7936"/>
    <lineage>
        <taxon>Eukaryota</taxon>
        <taxon>Metazoa</taxon>
        <taxon>Chordata</taxon>
        <taxon>Craniata</taxon>
        <taxon>Vertebrata</taxon>
        <taxon>Euteleostomi</taxon>
        <taxon>Actinopterygii</taxon>
        <taxon>Neopterygii</taxon>
        <taxon>Teleostei</taxon>
        <taxon>Anguilliformes</taxon>
        <taxon>Anguillidae</taxon>
        <taxon>Anguilla</taxon>
    </lineage>
</organism>
<name>A0A0E9Q4Z0_ANGAN</name>
<accession>A0A0E9Q4Z0</accession>
<reference evidence="1" key="2">
    <citation type="journal article" date="2015" name="Fish Shellfish Immunol.">
        <title>Early steps in the European eel (Anguilla anguilla)-Vibrio vulnificus interaction in the gills: Role of the RtxA13 toxin.</title>
        <authorList>
            <person name="Callol A."/>
            <person name="Pajuelo D."/>
            <person name="Ebbesson L."/>
            <person name="Teles M."/>
            <person name="MacKenzie S."/>
            <person name="Amaro C."/>
        </authorList>
    </citation>
    <scope>NUCLEOTIDE SEQUENCE</scope>
</reference>
<evidence type="ECO:0000313" key="1">
    <source>
        <dbReference type="EMBL" id="JAH11400.1"/>
    </source>
</evidence>
<sequence>MLTPIFSSVFIPV</sequence>
<protein>
    <submittedName>
        <fullName evidence="1">Uncharacterized protein</fullName>
    </submittedName>
</protein>
<dbReference type="EMBL" id="GBXM01097177">
    <property type="protein sequence ID" value="JAH11400.1"/>
    <property type="molecule type" value="Transcribed_RNA"/>
</dbReference>
<proteinExistence type="predicted"/>
<reference evidence="1" key="1">
    <citation type="submission" date="2014-11" db="EMBL/GenBank/DDBJ databases">
        <authorList>
            <person name="Amaro Gonzalez C."/>
        </authorList>
    </citation>
    <scope>NUCLEOTIDE SEQUENCE</scope>
</reference>